<dbReference type="PATRIC" id="fig|935700.4.peg.1847"/>
<dbReference type="AlphaFoldDB" id="A0A0D1ELA2"/>
<dbReference type="Proteomes" id="UP000032232">
    <property type="component" value="Unassembled WGS sequence"/>
</dbReference>
<protein>
    <recommendedName>
        <fullName evidence="4">TadE-like protein</fullName>
    </recommendedName>
</protein>
<dbReference type="STRING" id="935700.jaqu_17790"/>
<accession>A0A0D1ELA2</accession>
<keyword evidence="1" id="KW-1133">Transmembrane helix</keyword>
<evidence type="ECO:0000313" key="2">
    <source>
        <dbReference type="EMBL" id="KIT16550.1"/>
    </source>
</evidence>
<feature type="transmembrane region" description="Helical" evidence="1">
    <location>
        <begin position="31"/>
        <end position="55"/>
    </location>
</feature>
<reference evidence="2 3" key="1">
    <citation type="submission" date="2015-02" db="EMBL/GenBank/DDBJ databases">
        <title>Genome Sequence of Jannaschia aquimarina DSM28248, a member of the Roseobacter clade.</title>
        <authorList>
            <person name="Voget S."/>
            <person name="Daniel R."/>
        </authorList>
    </citation>
    <scope>NUCLEOTIDE SEQUENCE [LARGE SCALE GENOMIC DNA]</scope>
    <source>
        <strain evidence="2 3">GSW-M26</strain>
    </source>
</reference>
<sequence>MTLTEFRRKLVNEPLIRAGHRVSRFGRDERGAIATEAIIILPVLILFYLVSFTFYDAYRKQTLITKAGYTIGDLLSRQLDTMKIADIEGMAEVLEYLTFPAEGEYLRVTEIERVVETDTVGNVTKDAYEVIWSHATAGKPDLTNADVAGLLRRIPNLAPNERITMLETYTPYDPPFHIGLDPYVMESMTVTRQRFAPKLCFEEIVACQPLS</sequence>
<evidence type="ECO:0000256" key="1">
    <source>
        <dbReference type="SAM" id="Phobius"/>
    </source>
</evidence>
<keyword evidence="1" id="KW-0812">Transmembrane</keyword>
<evidence type="ECO:0008006" key="4">
    <source>
        <dbReference type="Google" id="ProtNLM"/>
    </source>
</evidence>
<dbReference type="EMBL" id="JYFE01000032">
    <property type="protein sequence ID" value="KIT16550.1"/>
    <property type="molecule type" value="Genomic_DNA"/>
</dbReference>
<name>A0A0D1ELA2_9RHOB</name>
<evidence type="ECO:0000313" key="3">
    <source>
        <dbReference type="Proteomes" id="UP000032232"/>
    </source>
</evidence>
<gene>
    <name evidence="2" type="ORF">jaqu_17790</name>
</gene>
<organism evidence="2 3">
    <name type="scientific">Jannaschia aquimarina</name>
    <dbReference type="NCBI Taxonomy" id="935700"/>
    <lineage>
        <taxon>Bacteria</taxon>
        <taxon>Pseudomonadati</taxon>
        <taxon>Pseudomonadota</taxon>
        <taxon>Alphaproteobacteria</taxon>
        <taxon>Rhodobacterales</taxon>
        <taxon>Roseobacteraceae</taxon>
        <taxon>Jannaschia</taxon>
    </lineage>
</organism>
<keyword evidence="1" id="KW-0472">Membrane</keyword>
<keyword evidence="3" id="KW-1185">Reference proteome</keyword>
<proteinExistence type="predicted"/>
<comment type="caution">
    <text evidence="2">The sequence shown here is derived from an EMBL/GenBank/DDBJ whole genome shotgun (WGS) entry which is preliminary data.</text>
</comment>